<dbReference type="Pfam" id="PF03472">
    <property type="entry name" value="Autoind_bind"/>
    <property type="match status" value="1"/>
</dbReference>
<evidence type="ECO:0000256" key="1">
    <source>
        <dbReference type="ARBA" id="ARBA00023015"/>
    </source>
</evidence>
<name>A0A365PZX6_9GAMM</name>
<reference evidence="5 6" key="1">
    <citation type="submission" date="2018-06" db="EMBL/GenBank/DDBJ databases">
        <title>Whole genome sequencing of four bacterial strains from South Shetland trench revealing bio-synthetic gene clusters.</title>
        <authorList>
            <person name="Abdel-Mageed W.M."/>
            <person name="Lehri B."/>
            <person name="Jarmusch S.A."/>
            <person name="Miranda K."/>
            <person name="Goodfellow M."/>
            <person name="Jaspars M."/>
            <person name="Karlyshev A.V."/>
        </authorList>
    </citation>
    <scope>NUCLEOTIDE SEQUENCE [LARGE SCALE GENOMIC DNA]</scope>
    <source>
        <strain evidence="5 6">SST2</strain>
    </source>
</reference>
<dbReference type="PANTHER" id="PTHR44688:SF16">
    <property type="entry name" value="DNA-BINDING TRANSCRIPTIONAL ACTIVATOR DEVR_DOSR"/>
    <property type="match status" value="1"/>
</dbReference>
<dbReference type="AlphaFoldDB" id="A0A365PZX6"/>
<gene>
    <name evidence="5" type="ORF">DQ403_00880</name>
</gene>
<dbReference type="SMART" id="SM00421">
    <property type="entry name" value="HTH_LUXR"/>
    <property type="match status" value="1"/>
</dbReference>
<evidence type="ECO:0000256" key="2">
    <source>
        <dbReference type="ARBA" id="ARBA00023125"/>
    </source>
</evidence>
<dbReference type="RefSeq" id="WP_128118892.1">
    <property type="nucleotide sequence ID" value="NZ_QNTV01000001.1"/>
</dbReference>
<dbReference type="GO" id="GO:0006355">
    <property type="term" value="P:regulation of DNA-templated transcription"/>
    <property type="evidence" value="ECO:0007669"/>
    <property type="project" value="InterPro"/>
</dbReference>
<evidence type="ECO:0000313" key="5">
    <source>
        <dbReference type="EMBL" id="RBA62188.1"/>
    </source>
</evidence>
<dbReference type="SUPFAM" id="SSF75516">
    <property type="entry name" value="Pheromone-binding domain of LuxR-like quorum-sensing transcription factors"/>
    <property type="match status" value="1"/>
</dbReference>
<protein>
    <recommendedName>
        <fullName evidence="4">HTH luxR-type domain-containing protein</fullName>
    </recommendedName>
</protein>
<dbReference type="Pfam" id="PF00196">
    <property type="entry name" value="GerE"/>
    <property type="match status" value="1"/>
</dbReference>
<dbReference type="PRINTS" id="PR00038">
    <property type="entry name" value="HTHLUXR"/>
</dbReference>
<dbReference type="InterPro" id="IPR036388">
    <property type="entry name" value="WH-like_DNA-bd_sf"/>
</dbReference>
<dbReference type="InterPro" id="IPR016032">
    <property type="entry name" value="Sig_transdc_resp-reg_C-effctor"/>
</dbReference>
<keyword evidence="3" id="KW-0804">Transcription</keyword>
<dbReference type="GO" id="GO:0003677">
    <property type="term" value="F:DNA binding"/>
    <property type="evidence" value="ECO:0007669"/>
    <property type="project" value="UniProtKB-KW"/>
</dbReference>
<keyword evidence="2" id="KW-0238">DNA-binding</keyword>
<evidence type="ECO:0000256" key="3">
    <source>
        <dbReference type="ARBA" id="ARBA00023163"/>
    </source>
</evidence>
<keyword evidence="1" id="KW-0805">Transcription regulation</keyword>
<proteinExistence type="predicted"/>
<dbReference type="CDD" id="cd06170">
    <property type="entry name" value="LuxR_C_like"/>
    <property type="match status" value="1"/>
</dbReference>
<dbReference type="InterPro" id="IPR005143">
    <property type="entry name" value="TF_LuxR_autoind-bd_dom"/>
</dbReference>
<sequence>MELKLISRAMSELCDAGTLDDVRQVLDELFSRLDIDQYAFINTGSSVRWGGSPMLVSNYDCRWQALYRSHGYQCSDPFLQRLHRCPLPFLWSELSSGLPGCESDLAFLACARGHGIDTARGATIPAHVRGEQLSSLHISQSMTNRRAREICARDAYLLSGVATTLHLRVGQLHGGGISEPLTRRERECLLWASHGKSQEDTAIILGISARTVRFHQENAMCKLDAVNIAAAVAAAVALGLI</sequence>
<dbReference type="Gene3D" id="1.10.10.10">
    <property type="entry name" value="Winged helix-like DNA-binding domain superfamily/Winged helix DNA-binding domain"/>
    <property type="match status" value="1"/>
</dbReference>
<feature type="domain" description="HTH luxR-type" evidence="4">
    <location>
        <begin position="174"/>
        <end position="239"/>
    </location>
</feature>
<dbReference type="InterPro" id="IPR036693">
    <property type="entry name" value="TF_LuxR_autoind-bd_dom_sf"/>
</dbReference>
<dbReference type="Gene3D" id="3.30.450.80">
    <property type="entry name" value="Transcription factor LuxR-like, autoinducer-binding domain"/>
    <property type="match status" value="1"/>
</dbReference>
<dbReference type="PROSITE" id="PS50043">
    <property type="entry name" value="HTH_LUXR_2"/>
    <property type="match status" value="1"/>
</dbReference>
<comment type="caution">
    <text evidence="5">The sequence shown here is derived from an EMBL/GenBank/DDBJ whole genome shotgun (WGS) entry which is preliminary data.</text>
</comment>
<dbReference type="Proteomes" id="UP000252554">
    <property type="component" value="Unassembled WGS sequence"/>
</dbReference>
<dbReference type="InterPro" id="IPR000792">
    <property type="entry name" value="Tscrpt_reg_LuxR_C"/>
</dbReference>
<dbReference type="EMBL" id="QNTV01000001">
    <property type="protein sequence ID" value="RBA62188.1"/>
    <property type="molecule type" value="Genomic_DNA"/>
</dbReference>
<dbReference type="PANTHER" id="PTHR44688">
    <property type="entry name" value="DNA-BINDING TRANSCRIPTIONAL ACTIVATOR DEVR_DOSR"/>
    <property type="match status" value="1"/>
</dbReference>
<accession>A0A365PZX6</accession>
<dbReference type="SUPFAM" id="SSF46894">
    <property type="entry name" value="C-terminal effector domain of the bipartite response regulators"/>
    <property type="match status" value="1"/>
</dbReference>
<evidence type="ECO:0000313" key="6">
    <source>
        <dbReference type="Proteomes" id="UP000252554"/>
    </source>
</evidence>
<organism evidence="5 6">
    <name type="scientific">Stutzerimonas zhaodongensis</name>
    <dbReference type="NCBI Taxonomy" id="1176257"/>
    <lineage>
        <taxon>Bacteria</taxon>
        <taxon>Pseudomonadati</taxon>
        <taxon>Pseudomonadota</taxon>
        <taxon>Gammaproteobacteria</taxon>
        <taxon>Pseudomonadales</taxon>
        <taxon>Pseudomonadaceae</taxon>
        <taxon>Stutzerimonas</taxon>
    </lineage>
</organism>
<evidence type="ECO:0000259" key="4">
    <source>
        <dbReference type="PROSITE" id="PS50043"/>
    </source>
</evidence>